<gene>
    <name evidence="2" type="ORF">J5N97_000326</name>
</gene>
<keyword evidence="3" id="KW-1185">Reference proteome</keyword>
<feature type="region of interest" description="Disordered" evidence="1">
    <location>
        <begin position="23"/>
        <end position="55"/>
    </location>
</feature>
<feature type="region of interest" description="Disordered" evidence="1">
    <location>
        <begin position="192"/>
        <end position="212"/>
    </location>
</feature>
<proteinExistence type="predicted"/>
<evidence type="ECO:0000256" key="1">
    <source>
        <dbReference type="SAM" id="MobiDB-lite"/>
    </source>
</evidence>
<name>A0A9D5H1M9_9LILI</name>
<comment type="caution">
    <text evidence="2">The sequence shown here is derived from an EMBL/GenBank/DDBJ whole genome shotgun (WGS) entry which is preliminary data.</text>
</comment>
<reference evidence="2 3" key="1">
    <citation type="journal article" date="2022" name="Hortic Res">
        <title>The genome of Dioscorea zingiberensis sheds light on the biosynthesis, origin and evolution of the medicinally important diosgenin saponins.</title>
        <authorList>
            <person name="Li Y."/>
            <person name="Tan C."/>
            <person name="Li Z."/>
            <person name="Guo J."/>
            <person name="Li S."/>
            <person name="Chen X."/>
            <person name="Wang C."/>
            <person name="Dai X."/>
            <person name="Yang H."/>
            <person name="Song W."/>
            <person name="Hou L."/>
            <person name="Xu J."/>
            <person name="Tong Z."/>
            <person name="Xu A."/>
            <person name="Yuan X."/>
            <person name="Wang W."/>
            <person name="Yang Q."/>
            <person name="Chen L."/>
            <person name="Sun Z."/>
            <person name="Wang K."/>
            <person name="Pan B."/>
            <person name="Chen J."/>
            <person name="Bao Y."/>
            <person name="Liu F."/>
            <person name="Qi X."/>
            <person name="Gang D.R."/>
            <person name="Wen J."/>
            <person name="Li J."/>
        </authorList>
    </citation>
    <scope>NUCLEOTIDE SEQUENCE [LARGE SCALE GENOMIC DNA]</scope>
    <source>
        <strain evidence="2">Dzin_1.0</strain>
    </source>
</reference>
<accession>A0A9D5H1M9</accession>
<dbReference type="Proteomes" id="UP001085076">
    <property type="component" value="Unassembled WGS sequence"/>
</dbReference>
<organism evidence="2 3">
    <name type="scientific">Dioscorea zingiberensis</name>
    <dbReference type="NCBI Taxonomy" id="325984"/>
    <lineage>
        <taxon>Eukaryota</taxon>
        <taxon>Viridiplantae</taxon>
        <taxon>Streptophyta</taxon>
        <taxon>Embryophyta</taxon>
        <taxon>Tracheophyta</taxon>
        <taxon>Spermatophyta</taxon>
        <taxon>Magnoliopsida</taxon>
        <taxon>Liliopsida</taxon>
        <taxon>Dioscoreales</taxon>
        <taxon>Dioscoreaceae</taxon>
        <taxon>Dioscorea</taxon>
    </lineage>
</organism>
<protein>
    <submittedName>
        <fullName evidence="2">Uncharacterized protein</fullName>
    </submittedName>
</protein>
<sequence length="212" mass="22898">MIFKVQNGSKTVARFEEYREVVKSRSRAGSDGGRKLDPSTRRRMRGASRTETRSCGSTALGRHLAVGFTTRSVARGGFTAAKAPPFARFPVAVWPTRMRVGRGQESHAGFAGSLRVGSRSSWSSNRCWMAGSGLTRIIISGDESYGPARFSGTPPVHTMVCHSIAHDPAKPETQVTDIGSTQNIAMQKILGHVTDGEEPRPKSNTPVNLATQ</sequence>
<feature type="compositionally biased region" description="Polar residues" evidence="1">
    <location>
        <begin position="202"/>
        <end position="212"/>
    </location>
</feature>
<dbReference type="EMBL" id="JAGGNH010000136">
    <property type="protein sequence ID" value="KAJ0959911.1"/>
    <property type="molecule type" value="Genomic_DNA"/>
</dbReference>
<evidence type="ECO:0000313" key="3">
    <source>
        <dbReference type="Proteomes" id="UP001085076"/>
    </source>
</evidence>
<evidence type="ECO:0000313" key="2">
    <source>
        <dbReference type="EMBL" id="KAJ0959911.1"/>
    </source>
</evidence>
<dbReference type="AlphaFoldDB" id="A0A9D5H1M9"/>